<organism evidence="1 2">
    <name type="scientific">Rotaria magnacalcarata</name>
    <dbReference type="NCBI Taxonomy" id="392030"/>
    <lineage>
        <taxon>Eukaryota</taxon>
        <taxon>Metazoa</taxon>
        <taxon>Spiralia</taxon>
        <taxon>Gnathifera</taxon>
        <taxon>Rotifera</taxon>
        <taxon>Eurotatoria</taxon>
        <taxon>Bdelloidea</taxon>
        <taxon>Philodinida</taxon>
        <taxon>Philodinidae</taxon>
        <taxon>Rotaria</taxon>
    </lineage>
</organism>
<dbReference type="EMBL" id="CAJOBI010012580">
    <property type="protein sequence ID" value="CAF4166275.1"/>
    <property type="molecule type" value="Genomic_DNA"/>
</dbReference>
<gene>
    <name evidence="1" type="ORF">SMN809_LOCUS20406</name>
</gene>
<name>A0A8S2RHI7_9BILA</name>
<protein>
    <submittedName>
        <fullName evidence="1">Uncharacterized protein</fullName>
    </submittedName>
</protein>
<dbReference type="AlphaFoldDB" id="A0A8S2RHI7"/>
<reference evidence="1" key="1">
    <citation type="submission" date="2021-02" db="EMBL/GenBank/DDBJ databases">
        <authorList>
            <person name="Nowell W R."/>
        </authorList>
    </citation>
    <scope>NUCLEOTIDE SEQUENCE</scope>
</reference>
<evidence type="ECO:0000313" key="1">
    <source>
        <dbReference type="EMBL" id="CAF4166275.1"/>
    </source>
</evidence>
<evidence type="ECO:0000313" key="2">
    <source>
        <dbReference type="Proteomes" id="UP000676336"/>
    </source>
</evidence>
<comment type="caution">
    <text evidence="1">The sequence shown here is derived from an EMBL/GenBank/DDBJ whole genome shotgun (WGS) entry which is preliminary data.</text>
</comment>
<sequence length="114" mass="13369">NTSFIPQRQQAIDNHSYRTTIQSWNPNSLPQSVTAIKSLSENLSIVDCRWVIFYWIAHNIEYDTISYFNKNYADQTAEGVFRTRNDVSAGYAAERNHVWNVVEIDHHWHLIESI</sequence>
<proteinExistence type="predicted"/>
<accession>A0A8S2RHI7</accession>
<dbReference type="Proteomes" id="UP000676336">
    <property type="component" value="Unassembled WGS sequence"/>
</dbReference>
<feature type="non-terminal residue" evidence="1">
    <location>
        <position position="1"/>
    </location>
</feature>